<comment type="catalytic activity">
    <reaction evidence="1 6">
        <text>7,8-dihydroneopterin = 6-hydroxymethyl-7,8-dihydropterin + glycolaldehyde</text>
        <dbReference type="Rhea" id="RHEA:10540"/>
        <dbReference type="ChEBI" id="CHEBI:17001"/>
        <dbReference type="ChEBI" id="CHEBI:17071"/>
        <dbReference type="ChEBI" id="CHEBI:44841"/>
        <dbReference type="EC" id="4.1.2.25"/>
    </reaction>
</comment>
<gene>
    <name evidence="8" type="primary">folB</name>
    <name evidence="8" type="ORF">F8O04_11235</name>
</gene>
<dbReference type="EC" id="4.1.2.25" evidence="6"/>
<evidence type="ECO:0000256" key="6">
    <source>
        <dbReference type="RuleBase" id="RU362079"/>
    </source>
</evidence>
<evidence type="ECO:0000256" key="5">
    <source>
        <dbReference type="ARBA" id="ARBA00023239"/>
    </source>
</evidence>
<evidence type="ECO:0000256" key="2">
    <source>
        <dbReference type="ARBA" id="ARBA00005013"/>
    </source>
</evidence>
<comment type="pathway">
    <text evidence="2 6">Cofactor biosynthesis; tetrahydrofolate biosynthesis; 2-amino-4-hydroxy-6-hydroxymethyl-7,8-dihydropteridine diphosphate from 7,8-dihydroneopterin triphosphate: step 3/4.</text>
</comment>
<keyword evidence="5 6" id="KW-0456">Lyase</keyword>
<feature type="domain" description="Dihydroneopterin aldolase/epimerase" evidence="7">
    <location>
        <begin position="1"/>
        <end position="108"/>
    </location>
</feature>
<dbReference type="InterPro" id="IPR043133">
    <property type="entry name" value="GTP-CH-I_C/QueF"/>
</dbReference>
<dbReference type="InterPro" id="IPR006156">
    <property type="entry name" value="Dihydroneopterin_aldolase"/>
</dbReference>
<dbReference type="NCBIfam" id="TIGR00525">
    <property type="entry name" value="folB"/>
    <property type="match status" value="1"/>
</dbReference>
<dbReference type="CDD" id="cd00534">
    <property type="entry name" value="DHNA_DHNTPE"/>
    <property type="match status" value="1"/>
</dbReference>
<dbReference type="GO" id="GO:0046656">
    <property type="term" value="P:folic acid biosynthetic process"/>
    <property type="evidence" value="ECO:0007669"/>
    <property type="project" value="UniProtKB-UniRule"/>
</dbReference>
<dbReference type="PANTHER" id="PTHR42844">
    <property type="entry name" value="DIHYDRONEOPTERIN ALDOLASE 1-RELATED"/>
    <property type="match status" value="1"/>
</dbReference>
<evidence type="ECO:0000256" key="1">
    <source>
        <dbReference type="ARBA" id="ARBA00001353"/>
    </source>
</evidence>
<evidence type="ECO:0000313" key="9">
    <source>
        <dbReference type="Proteomes" id="UP000431744"/>
    </source>
</evidence>
<evidence type="ECO:0000256" key="3">
    <source>
        <dbReference type="ARBA" id="ARBA00005708"/>
    </source>
</evidence>
<dbReference type="NCBIfam" id="TIGR00526">
    <property type="entry name" value="folB_dom"/>
    <property type="match status" value="1"/>
</dbReference>
<evidence type="ECO:0000256" key="4">
    <source>
        <dbReference type="ARBA" id="ARBA00022909"/>
    </source>
</evidence>
<organism evidence="8 9">
    <name type="scientific">Pseudoclavibacter endophyticus</name>
    <dbReference type="NCBI Taxonomy" id="1778590"/>
    <lineage>
        <taxon>Bacteria</taxon>
        <taxon>Bacillati</taxon>
        <taxon>Actinomycetota</taxon>
        <taxon>Actinomycetes</taxon>
        <taxon>Micrococcales</taxon>
        <taxon>Microbacteriaceae</taxon>
        <taxon>Pseudoclavibacter</taxon>
    </lineage>
</organism>
<comment type="similarity">
    <text evidence="3 6">Belongs to the DHNA family.</text>
</comment>
<dbReference type="SMART" id="SM00905">
    <property type="entry name" value="FolB"/>
    <property type="match status" value="1"/>
</dbReference>
<comment type="caution">
    <text evidence="8">The sequence shown here is derived from an EMBL/GenBank/DDBJ whole genome shotgun (WGS) entry which is preliminary data.</text>
</comment>
<sequence length="118" mass="13020">MHARGHHGVLDHERRDGQDFFVDAEVWVDTRTAASSDAIGDTVHYGELMHALYDVVAGEPVDLLETLAERLAAVVLGFPGPQAARITVHKPQAPVDLRFDDVTVSVLRFRTDDEEMSA</sequence>
<reference evidence="8 9" key="1">
    <citation type="submission" date="2019-09" db="EMBL/GenBank/DDBJ databases">
        <title>Phylogeny of genus Pseudoclavibacter and closely related genus.</title>
        <authorList>
            <person name="Li Y."/>
        </authorList>
    </citation>
    <scope>NUCLEOTIDE SEQUENCE [LARGE SCALE GENOMIC DNA]</scope>
    <source>
        <strain evidence="8 9">EGI 60007</strain>
    </source>
</reference>
<dbReference type="GO" id="GO:0046654">
    <property type="term" value="P:tetrahydrofolate biosynthetic process"/>
    <property type="evidence" value="ECO:0007669"/>
    <property type="project" value="UniProtKB-UniRule"/>
</dbReference>
<name>A0A6H9WNW1_9MICO</name>
<dbReference type="OrthoDB" id="3212934at2"/>
<dbReference type="GO" id="GO:0004150">
    <property type="term" value="F:dihydroneopterin aldolase activity"/>
    <property type="evidence" value="ECO:0007669"/>
    <property type="project" value="UniProtKB-UniRule"/>
</dbReference>
<protein>
    <recommendedName>
        <fullName evidence="6">7,8-dihydroneopterin aldolase</fullName>
        <ecNumber evidence="6">4.1.2.25</ecNumber>
    </recommendedName>
</protein>
<evidence type="ECO:0000259" key="7">
    <source>
        <dbReference type="SMART" id="SM00905"/>
    </source>
</evidence>
<dbReference type="AlphaFoldDB" id="A0A6H9WNW1"/>
<evidence type="ECO:0000313" key="8">
    <source>
        <dbReference type="EMBL" id="KAB1648458.1"/>
    </source>
</evidence>
<dbReference type="Proteomes" id="UP000431744">
    <property type="component" value="Unassembled WGS sequence"/>
</dbReference>
<dbReference type="EMBL" id="WBJY01000002">
    <property type="protein sequence ID" value="KAB1648458.1"/>
    <property type="molecule type" value="Genomic_DNA"/>
</dbReference>
<keyword evidence="9" id="KW-1185">Reference proteome</keyword>
<dbReference type="UniPathway" id="UPA00077">
    <property type="reaction ID" value="UER00154"/>
</dbReference>
<dbReference type="SUPFAM" id="SSF55620">
    <property type="entry name" value="Tetrahydrobiopterin biosynthesis enzymes-like"/>
    <property type="match status" value="1"/>
</dbReference>
<dbReference type="GO" id="GO:0005737">
    <property type="term" value="C:cytoplasm"/>
    <property type="evidence" value="ECO:0007669"/>
    <property type="project" value="TreeGrafter"/>
</dbReference>
<keyword evidence="4 6" id="KW-0289">Folate biosynthesis</keyword>
<dbReference type="InterPro" id="IPR006157">
    <property type="entry name" value="FolB_dom"/>
</dbReference>
<comment type="function">
    <text evidence="6">Catalyzes the conversion of 7,8-dihydroneopterin to 6-hydroxymethyl-7,8-dihydropterin.</text>
</comment>
<accession>A0A6H9WNW1</accession>
<dbReference type="Gene3D" id="3.30.1130.10">
    <property type="match status" value="1"/>
</dbReference>
<dbReference type="PANTHER" id="PTHR42844:SF1">
    <property type="entry name" value="DIHYDRONEOPTERIN ALDOLASE 1-RELATED"/>
    <property type="match status" value="1"/>
</dbReference>
<dbReference type="Pfam" id="PF02152">
    <property type="entry name" value="FolB"/>
    <property type="match status" value="1"/>
</dbReference>
<proteinExistence type="inferred from homology"/>